<dbReference type="InterPro" id="IPR036259">
    <property type="entry name" value="MFS_trans_sf"/>
</dbReference>
<evidence type="ECO:0000313" key="8">
    <source>
        <dbReference type="EMBL" id="GAA2007799.1"/>
    </source>
</evidence>
<dbReference type="Gene3D" id="1.20.1250.20">
    <property type="entry name" value="MFS general substrate transporter like domains"/>
    <property type="match status" value="1"/>
</dbReference>
<feature type="transmembrane region" description="Helical" evidence="6">
    <location>
        <begin position="333"/>
        <end position="353"/>
    </location>
</feature>
<keyword evidence="5 6" id="KW-0472">Membrane</keyword>
<feature type="transmembrane region" description="Helical" evidence="6">
    <location>
        <begin position="365"/>
        <end position="386"/>
    </location>
</feature>
<evidence type="ECO:0000313" key="9">
    <source>
        <dbReference type="Proteomes" id="UP001500755"/>
    </source>
</evidence>
<dbReference type="PROSITE" id="PS50850">
    <property type="entry name" value="MFS"/>
    <property type="match status" value="1"/>
</dbReference>
<dbReference type="Pfam" id="PF07690">
    <property type="entry name" value="MFS_1"/>
    <property type="match status" value="1"/>
</dbReference>
<dbReference type="InterPro" id="IPR020846">
    <property type="entry name" value="MFS_dom"/>
</dbReference>
<evidence type="ECO:0000256" key="2">
    <source>
        <dbReference type="ARBA" id="ARBA00022448"/>
    </source>
</evidence>
<keyword evidence="2" id="KW-0813">Transport</keyword>
<reference evidence="9" key="1">
    <citation type="journal article" date="2019" name="Int. J. Syst. Evol. Microbiol.">
        <title>The Global Catalogue of Microorganisms (GCM) 10K type strain sequencing project: providing services to taxonomists for standard genome sequencing and annotation.</title>
        <authorList>
            <consortium name="The Broad Institute Genomics Platform"/>
            <consortium name="The Broad Institute Genome Sequencing Center for Infectious Disease"/>
            <person name="Wu L."/>
            <person name="Ma J."/>
        </authorList>
    </citation>
    <scope>NUCLEOTIDE SEQUENCE [LARGE SCALE GENOMIC DNA]</scope>
    <source>
        <strain evidence="9">JCM 14546</strain>
    </source>
</reference>
<sequence length="461" mass="48268">MTDVAREPGTREPGGLAYVALLATTTIGTLSGNVINAPLHRIRTEFGASDSQAVLAVASFTIAMVIFVPFTGWLCDRFGTVRILGLGLATMVLAQIVAAFSMNLEMLVAMRVLQGIACSTFPPGVQRALVQLFPSKGAAAMAAWASAIGVGQAVGPPVGGLISDLVGWRGVFVFQAALCTVVALVVLLRVPQVPGTRAPINGLGMTVLMLAMGSLSLAVTLVGQRADWRVELTVGVLASVLLATYVFLAARHPERLLEPRSLLERRYVRATMSAGSTMLIMGVCLVSMPLYLGETLHLSPGPVGFVMFAMALAMALSGRLIARLGDRYSLRVVIELGLVVLVAAPLVLGWWTGREVSADPGTGEVVTRVVGIIVILVVIGCALNAAQSTAAYSISRSKAAKNSMAFGIHNTSRFMGMATGYAWAALVYPLDNALLLYGGVSMVGFAALMTVVIGGPLRQGQ</sequence>
<feature type="transmembrane region" description="Helical" evidence="6">
    <location>
        <begin position="83"/>
        <end position="104"/>
    </location>
</feature>
<proteinExistence type="predicted"/>
<feature type="transmembrane region" description="Helical" evidence="6">
    <location>
        <begin position="270"/>
        <end position="291"/>
    </location>
</feature>
<feature type="transmembrane region" description="Helical" evidence="6">
    <location>
        <begin position="407"/>
        <end position="428"/>
    </location>
</feature>
<evidence type="ECO:0000256" key="6">
    <source>
        <dbReference type="SAM" id="Phobius"/>
    </source>
</evidence>
<name>A0ABP5EU20_9MICO</name>
<keyword evidence="9" id="KW-1185">Reference proteome</keyword>
<feature type="transmembrane region" description="Helical" evidence="6">
    <location>
        <begin position="166"/>
        <end position="188"/>
    </location>
</feature>
<dbReference type="EMBL" id="BAAANO010000015">
    <property type="protein sequence ID" value="GAA2007799.1"/>
    <property type="molecule type" value="Genomic_DNA"/>
</dbReference>
<feature type="domain" description="Major facilitator superfamily (MFS) profile" evidence="7">
    <location>
        <begin position="17"/>
        <end position="456"/>
    </location>
</feature>
<keyword evidence="4 6" id="KW-1133">Transmembrane helix</keyword>
<dbReference type="Proteomes" id="UP001500755">
    <property type="component" value="Unassembled WGS sequence"/>
</dbReference>
<feature type="transmembrane region" description="Helical" evidence="6">
    <location>
        <begin position="51"/>
        <end position="71"/>
    </location>
</feature>
<keyword evidence="3 6" id="KW-0812">Transmembrane</keyword>
<dbReference type="Gene3D" id="1.20.1720.10">
    <property type="entry name" value="Multidrug resistance protein D"/>
    <property type="match status" value="1"/>
</dbReference>
<evidence type="ECO:0000256" key="3">
    <source>
        <dbReference type="ARBA" id="ARBA00022692"/>
    </source>
</evidence>
<feature type="transmembrane region" description="Helical" evidence="6">
    <location>
        <begin position="137"/>
        <end position="154"/>
    </location>
</feature>
<dbReference type="PANTHER" id="PTHR42718:SF9">
    <property type="entry name" value="MAJOR FACILITATOR SUPERFAMILY MULTIDRUG TRANSPORTER MFSC"/>
    <property type="match status" value="1"/>
</dbReference>
<gene>
    <name evidence="8" type="ORF">GCM10009755_17760</name>
</gene>
<evidence type="ECO:0000259" key="7">
    <source>
        <dbReference type="PROSITE" id="PS50850"/>
    </source>
</evidence>
<evidence type="ECO:0000256" key="1">
    <source>
        <dbReference type="ARBA" id="ARBA00004651"/>
    </source>
</evidence>
<dbReference type="RefSeq" id="WP_344308899.1">
    <property type="nucleotide sequence ID" value="NZ_BAAANO010000015.1"/>
</dbReference>
<accession>A0ABP5EU20</accession>
<feature type="transmembrane region" description="Helical" evidence="6">
    <location>
        <begin position="200"/>
        <end position="222"/>
    </location>
</feature>
<comment type="caution">
    <text evidence="8">The sequence shown here is derived from an EMBL/GenBank/DDBJ whole genome shotgun (WGS) entry which is preliminary data.</text>
</comment>
<organism evidence="8 9">
    <name type="scientific">Brevibacterium samyangense</name>
    <dbReference type="NCBI Taxonomy" id="366888"/>
    <lineage>
        <taxon>Bacteria</taxon>
        <taxon>Bacillati</taxon>
        <taxon>Actinomycetota</taxon>
        <taxon>Actinomycetes</taxon>
        <taxon>Micrococcales</taxon>
        <taxon>Brevibacteriaceae</taxon>
        <taxon>Brevibacterium</taxon>
    </lineage>
</organism>
<dbReference type="PANTHER" id="PTHR42718">
    <property type="entry name" value="MAJOR FACILITATOR SUPERFAMILY MULTIDRUG TRANSPORTER MFSC"/>
    <property type="match status" value="1"/>
</dbReference>
<evidence type="ECO:0000256" key="5">
    <source>
        <dbReference type="ARBA" id="ARBA00023136"/>
    </source>
</evidence>
<comment type="subcellular location">
    <subcellularLocation>
        <location evidence="1">Cell membrane</location>
        <topology evidence="1">Multi-pass membrane protein</topology>
    </subcellularLocation>
</comment>
<feature type="transmembrane region" description="Helical" evidence="6">
    <location>
        <begin position="228"/>
        <end position="250"/>
    </location>
</feature>
<evidence type="ECO:0000256" key="4">
    <source>
        <dbReference type="ARBA" id="ARBA00022989"/>
    </source>
</evidence>
<dbReference type="SUPFAM" id="SSF103473">
    <property type="entry name" value="MFS general substrate transporter"/>
    <property type="match status" value="2"/>
</dbReference>
<feature type="transmembrane region" description="Helical" evidence="6">
    <location>
        <begin position="16"/>
        <end position="39"/>
    </location>
</feature>
<dbReference type="InterPro" id="IPR011701">
    <property type="entry name" value="MFS"/>
</dbReference>
<protein>
    <submittedName>
        <fullName evidence="8">MFS transporter</fullName>
    </submittedName>
</protein>
<feature type="transmembrane region" description="Helical" evidence="6">
    <location>
        <begin position="434"/>
        <end position="457"/>
    </location>
</feature>
<feature type="transmembrane region" description="Helical" evidence="6">
    <location>
        <begin position="303"/>
        <end position="321"/>
    </location>
</feature>